<evidence type="ECO:0000313" key="2">
    <source>
        <dbReference type="EMBL" id="RAJ87898.1"/>
    </source>
</evidence>
<dbReference type="RefSeq" id="WP_111590564.1">
    <property type="nucleotide sequence ID" value="NZ_QLMA01000001.1"/>
</dbReference>
<accession>A0A327WCM7</accession>
<dbReference type="SMART" id="SM01008">
    <property type="entry name" value="Ald_Xan_dh_C"/>
    <property type="match status" value="1"/>
</dbReference>
<dbReference type="InterPro" id="IPR036856">
    <property type="entry name" value="Ald_Oxase/Xan_DH_a/b_sf"/>
</dbReference>
<dbReference type="Gene3D" id="3.30.365.10">
    <property type="entry name" value="Aldehyde oxidase/xanthine dehydrogenase, molybdopterin binding domain"/>
    <property type="match status" value="4"/>
</dbReference>
<dbReference type="Gene3D" id="3.90.1170.50">
    <property type="entry name" value="Aldehyde oxidase/xanthine dehydrogenase, a/b hammerhead"/>
    <property type="match status" value="1"/>
</dbReference>
<organism evidence="2 3">
    <name type="scientific">Chitinophaga dinghuensis</name>
    <dbReference type="NCBI Taxonomy" id="1539050"/>
    <lineage>
        <taxon>Bacteria</taxon>
        <taxon>Pseudomonadati</taxon>
        <taxon>Bacteroidota</taxon>
        <taxon>Chitinophagia</taxon>
        <taxon>Chitinophagales</taxon>
        <taxon>Chitinophagaceae</taxon>
        <taxon>Chitinophaga</taxon>
    </lineage>
</organism>
<dbReference type="OrthoDB" id="9759099at2"/>
<dbReference type="Pfam" id="PF20256">
    <property type="entry name" value="MoCoBD_2"/>
    <property type="match status" value="1"/>
</dbReference>
<gene>
    <name evidence="2" type="ORF">CLV59_101663</name>
</gene>
<dbReference type="Pfam" id="PF02738">
    <property type="entry name" value="MoCoBD_1"/>
    <property type="match status" value="1"/>
</dbReference>
<proteinExistence type="predicted"/>
<dbReference type="InterPro" id="IPR000674">
    <property type="entry name" value="Ald_Oxase/Xan_DH_a/b"/>
</dbReference>
<reference evidence="2 3" key="1">
    <citation type="submission" date="2018-06" db="EMBL/GenBank/DDBJ databases">
        <title>Genomic Encyclopedia of Archaeal and Bacterial Type Strains, Phase II (KMG-II): from individual species to whole genera.</title>
        <authorList>
            <person name="Goeker M."/>
        </authorList>
    </citation>
    <scope>NUCLEOTIDE SEQUENCE [LARGE SCALE GENOMIC DNA]</scope>
    <source>
        <strain evidence="2 3">DSM 29821</strain>
    </source>
</reference>
<dbReference type="GO" id="GO:0005506">
    <property type="term" value="F:iron ion binding"/>
    <property type="evidence" value="ECO:0007669"/>
    <property type="project" value="InterPro"/>
</dbReference>
<dbReference type="PANTHER" id="PTHR11908">
    <property type="entry name" value="XANTHINE DEHYDROGENASE"/>
    <property type="match status" value="1"/>
</dbReference>
<dbReference type="PANTHER" id="PTHR11908:SF153">
    <property type="entry name" value="DEHYDROGENASE"/>
    <property type="match status" value="1"/>
</dbReference>
<dbReference type="GO" id="GO:0016491">
    <property type="term" value="F:oxidoreductase activity"/>
    <property type="evidence" value="ECO:0007669"/>
    <property type="project" value="InterPro"/>
</dbReference>
<name>A0A327WCM7_9BACT</name>
<protein>
    <submittedName>
        <fullName evidence="2">Xanthine dehydrogenase YagR molybdenum-binding subunit</fullName>
    </submittedName>
</protein>
<dbReference type="InterPro" id="IPR016208">
    <property type="entry name" value="Ald_Oxase/xanthine_DH-like"/>
</dbReference>
<evidence type="ECO:0000259" key="1">
    <source>
        <dbReference type="SMART" id="SM01008"/>
    </source>
</evidence>
<comment type="caution">
    <text evidence="2">The sequence shown here is derived from an EMBL/GenBank/DDBJ whole genome shotgun (WGS) entry which is preliminary data.</text>
</comment>
<dbReference type="AlphaFoldDB" id="A0A327WCM7"/>
<dbReference type="SUPFAM" id="SSF54665">
    <property type="entry name" value="CO dehydrogenase molybdoprotein N-domain-like"/>
    <property type="match status" value="1"/>
</dbReference>
<keyword evidence="3" id="KW-1185">Reference proteome</keyword>
<sequence length="732" mass="78911">MRQDKNVGKPLDRVDGRLKVTGGAKYFADNHMEDLQHACLVCSTIASGRIKSIDTKAALHAPGVLDVVSHLNTAPAPGYKQPDGKARRQLRIFADDRIYANGQPVAIVVANTMERAVYAASLVKIQYEQEVHHTDMRANDKAAYQTDRMKDYVRGTTDAWKTAPVQLEASYSTPIEVHNPMELAGIIAKWDGPDNLTIWSKTQGVKNSQVALREIFQIPDQNIVVHSPFVGGGFGMALRIWPHEIATIIAAKKVGKPVKLVISRDQMFTMVGHRPAADQKIGIGATQDGQLVGITHEAIASTSTYEDFTEAITSMSRFMYACPNVNTRYKIVPINVCTPIWMRGPGEATGAFALESAIDELSYKLGMDPLALRVKNYAATDPEKNLPFSSNYLREAYEMGAAKIGWNNRPANPRALKEGDWFVGYGVSTGVFGAHRGKASAGAIFKSDGSLVVQSATTDIGPGTATAMVQIAADATGISPNHIQFQLGESTFPDAPEQGGSATVSTVGSAVHDVCQELKTKLLELATTHIPDFKNSTPENSTFENGYLVTAGDAGKMEISLSDILQKSNTPVLQVTTTSKAGDERKKYSMYSFSVHFAKVHVHASTGIVRIKHVVSVADSGTIVNSKTAASQMIGGVVGGIGMALTEEAVLDHRYGRYANNNFGDYHVPVHADTPPTDILFINKKDPVINPMGSKGMGEIALIGFAAAVSNAVYNATGKRVRDLPITPDKLI</sequence>
<dbReference type="Pfam" id="PF01315">
    <property type="entry name" value="Ald_Xan_dh_C"/>
    <property type="match status" value="1"/>
</dbReference>
<dbReference type="SUPFAM" id="SSF56003">
    <property type="entry name" value="Molybdenum cofactor-binding domain"/>
    <property type="match status" value="1"/>
</dbReference>
<dbReference type="Proteomes" id="UP000249819">
    <property type="component" value="Unassembled WGS sequence"/>
</dbReference>
<dbReference type="InterPro" id="IPR037165">
    <property type="entry name" value="AldOxase/xan_DH_Mopterin-bd_sf"/>
</dbReference>
<feature type="domain" description="Aldehyde oxidase/xanthine dehydrogenase a/b hammerhead" evidence="1">
    <location>
        <begin position="21"/>
        <end position="131"/>
    </location>
</feature>
<dbReference type="EMBL" id="QLMA01000001">
    <property type="protein sequence ID" value="RAJ87898.1"/>
    <property type="molecule type" value="Genomic_DNA"/>
</dbReference>
<dbReference type="InterPro" id="IPR046867">
    <property type="entry name" value="AldOxase/xan_DH_MoCoBD2"/>
</dbReference>
<evidence type="ECO:0000313" key="3">
    <source>
        <dbReference type="Proteomes" id="UP000249819"/>
    </source>
</evidence>
<dbReference type="InterPro" id="IPR008274">
    <property type="entry name" value="AldOxase/xan_DH_MoCoBD1"/>
</dbReference>